<keyword evidence="2" id="KW-1185">Reference proteome</keyword>
<name>A0ACC1RE09_9HYPO</name>
<comment type="caution">
    <text evidence="1">The sequence shown here is derived from an EMBL/GenBank/DDBJ whole genome shotgun (WGS) entry which is preliminary data.</text>
</comment>
<sequence length="450" mass="49609">MTLKEEFQTRNFSIYGQWLGILSMIICLAVGIANIFSFNPVRIIFCALAMYDQPTLSTNLANRSSASAFIILFIEVPLLLRICPTSGKFDELIRKISTNYMRAGAYGVMSTLQFVSNVSGASSLIAAAVFLLLTALCYLLAGIKGQAFVGSKTLGGQGVAQMIQFDECAYKIAALKTLALESYELMAIDELRSLPSRDMYTRLEFGVWTRNGFVDVFGSWTGPVLNHLDPRNPFSVNWSFAEEEWRHDGTFWTVQEVFGPVASCASGNKVFREDGDHSTGFLLFGGTLEVDRSLEPRKRRVDGRDLWMMTLMTAGTKQYSAQKSRSVALGQATQLAHRIVHIINWVSNAQLDRLVGRSLQEIPAMMDNGSAGANWPGCMKLYSPRLQAETWLDAAGQGPAHALLHLLHCPSQTLRTIVVVGLMEQGRFLQGVGGIMRGGALYRFKVCSPG</sequence>
<dbReference type="EMBL" id="JANRMS010003881">
    <property type="protein sequence ID" value="KAJ3513942.1"/>
    <property type="molecule type" value="Genomic_DNA"/>
</dbReference>
<reference evidence="1" key="1">
    <citation type="submission" date="2022-08" db="EMBL/GenBank/DDBJ databases">
        <title>Genome Sequence of Fusarium decemcellulare.</title>
        <authorList>
            <person name="Buettner E."/>
        </authorList>
    </citation>
    <scope>NUCLEOTIDE SEQUENCE</scope>
    <source>
        <strain evidence="1">Babe19</strain>
    </source>
</reference>
<evidence type="ECO:0000313" key="1">
    <source>
        <dbReference type="EMBL" id="KAJ3513942.1"/>
    </source>
</evidence>
<evidence type="ECO:0000313" key="2">
    <source>
        <dbReference type="Proteomes" id="UP001148629"/>
    </source>
</evidence>
<proteinExistence type="predicted"/>
<organism evidence="1 2">
    <name type="scientific">Fusarium decemcellulare</name>
    <dbReference type="NCBI Taxonomy" id="57161"/>
    <lineage>
        <taxon>Eukaryota</taxon>
        <taxon>Fungi</taxon>
        <taxon>Dikarya</taxon>
        <taxon>Ascomycota</taxon>
        <taxon>Pezizomycotina</taxon>
        <taxon>Sordariomycetes</taxon>
        <taxon>Hypocreomycetidae</taxon>
        <taxon>Hypocreales</taxon>
        <taxon>Nectriaceae</taxon>
        <taxon>Fusarium</taxon>
        <taxon>Fusarium decemcellulare species complex</taxon>
    </lineage>
</organism>
<protein>
    <submittedName>
        <fullName evidence="1">Uncharacterized protein</fullName>
    </submittedName>
</protein>
<dbReference type="Proteomes" id="UP001148629">
    <property type="component" value="Unassembled WGS sequence"/>
</dbReference>
<gene>
    <name evidence="1" type="ORF">NM208_g15114</name>
</gene>
<accession>A0ACC1RE09</accession>